<sequence>MRLSLYSVSALGLMLAHQFVLAAPQPTSTSTTTSTDIASPTTTLVPSDCLIKKLPVEILLELLQNLSAPDSFQYGMTHRHAWSCVQNQPELKPLFACHTNLANMEQNIHQPLLPDQRPRAIRTALLHEYNSGLLFEAYQQLEYLGIDWQGNRLVGDPADIDPADFQLGTTLLEAQSGGLREALSELRHDWAYLRYDQLPAYQQYQAFPLVFLALRGRVVVVARILHQYLLGLGEVGPGVEVVVVATNGDVMSPSLPPTALFRYMDNATIDQHNVAYYSVGVQAAMEIVVALADAGHMENLRLFRDTLLQGGGPAGYEWSNYIENYFYMVILEFFPMSSSSSASSSPLLDEALAHFQSQNYNGLPVLCAQEHLRFPNAYARLQSVLEDPVEMVVGQCQQTYDAYRTVYVDRSQPGGVSAQLAFRVRRSVVDAQIQVNDDVFLPNELTQTLLAKSFISR</sequence>
<feature type="chain" id="PRO_5020912263" description="F-box domain-containing protein" evidence="1">
    <location>
        <begin position="23"/>
        <end position="457"/>
    </location>
</feature>
<evidence type="ECO:0000313" key="2">
    <source>
        <dbReference type="EMBL" id="RKP40141.1"/>
    </source>
</evidence>
<evidence type="ECO:0000313" key="3">
    <source>
        <dbReference type="Proteomes" id="UP000268162"/>
    </source>
</evidence>
<dbReference type="Proteomes" id="UP000268162">
    <property type="component" value="Unassembled WGS sequence"/>
</dbReference>
<name>A0A4Q0A3H4_9FUNG</name>
<protein>
    <recommendedName>
        <fullName evidence="4">F-box domain-containing protein</fullName>
    </recommendedName>
</protein>
<organism evidence="2 3">
    <name type="scientific">Dimargaris cristalligena</name>
    <dbReference type="NCBI Taxonomy" id="215637"/>
    <lineage>
        <taxon>Eukaryota</taxon>
        <taxon>Fungi</taxon>
        <taxon>Fungi incertae sedis</taxon>
        <taxon>Zoopagomycota</taxon>
        <taxon>Kickxellomycotina</taxon>
        <taxon>Dimargaritomycetes</taxon>
        <taxon>Dimargaritales</taxon>
        <taxon>Dimargaritaceae</taxon>
        <taxon>Dimargaris</taxon>
    </lineage>
</organism>
<evidence type="ECO:0000256" key="1">
    <source>
        <dbReference type="SAM" id="SignalP"/>
    </source>
</evidence>
<proteinExistence type="predicted"/>
<feature type="signal peptide" evidence="1">
    <location>
        <begin position="1"/>
        <end position="22"/>
    </location>
</feature>
<evidence type="ECO:0008006" key="4">
    <source>
        <dbReference type="Google" id="ProtNLM"/>
    </source>
</evidence>
<reference evidence="3" key="1">
    <citation type="journal article" date="2018" name="Nat. Microbiol.">
        <title>Leveraging single-cell genomics to expand the fungal tree of life.</title>
        <authorList>
            <person name="Ahrendt S.R."/>
            <person name="Quandt C.A."/>
            <person name="Ciobanu D."/>
            <person name="Clum A."/>
            <person name="Salamov A."/>
            <person name="Andreopoulos B."/>
            <person name="Cheng J.F."/>
            <person name="Woyke T."/>
            <person name="Pelin A."/>
            <person name="Henrissat B."/>
            <person name="Reynolds N.K."/>
            <person name="Benny G.L."/>
            <person name="Smith M.E."/>
            <person name="James T.Y."/>
            <person name="Grigoriev I.V."/>
        </authorList>
    </citation>
    <scope>NUCLEOTIDE SEQUENCE [LARGE SCALE GENOMIC DNA]</scope>
    <source>
        <strain evidence="3">RSA 468</strain>
    </source>
</reference>
<dbReference type="EMBL" id="ML002223">
    <property type="protein sequence ID" value="RKP40141.1"/>
    <property type="molecule type" value="Genomic_DNA"/>
</dbReference>
<gene>
    <name evidence="2" type="ORF">BJ085DRAFT_33853</name>
</gene>
<dbReference type="AlphaFoldDB" id="A0A4Q0A3H4"/>
<keyword evidence="1" id="KW-0732">Signal</keyword>
<keyword evidence="3" id="KW-1185">Reference proteome</keyword>
<accession>A0A4Q0A3H4</accession>